<dbReference type="RefSeq" id="WP_205105931.1">
    <property type="nucleotide sequence ID" value="NZ_JACJJG010000143.1"/>
</dbReference>
<dbReference type="Pfam" id="PF13173">
    <property type="entry name" value="AAA_14"/>
    <property type="match status" value="1"/>
</dbReference>
<name>A0A939B8G9_9BACT</name>
<sequence length="432" mass="49886">MRIERKRNLQKLIDSRKNGQIKIITGIRRCGKSYLLGVLYRDYLLQDGVPADQIVIIELDNDMNARYRNPLELGEHLRKIVGDTSKDYYILLDEIQMVESIDNPYLPKGSGAKITFVDVLLGLKSLPNVDVYVTGSNSKMLSSDVATAFRDRGQEIHITPLTYDEFYPAYPKEKRFAWREFIAYGGMPLVLQKPTHEEKSNYLQDLFRLTYIKDVIERNRLRANAETLDELLNVVASAVGSLTNPTRLANTFQSVKGVKIKSDTISNYLDCFIDAYILNKAYRYDIKGRSYIDSPLKYYFTDIGLRNALLNFRQQEENHIMGNIIYNELKARGFNVDVGIVEYNYSLEGKNKRSQLEVDFVVNLADKRYYIQSALTVSNEEKRQQEVNSLNRIDDSFAKIVVVNDNVLPWTDDKGVQYINIEDFLLERINNL</sequence>
<proteinExistence type="predicted"/>
<dbReference type="EMBL" id="JACJJG010000143">
    <property type="protein sequence ID" value="MBM6674860.1"/>
    <property type="molecule type" value="Genomic_DNA"/>
</dbReference>
<accession>A0A939B8G9</accession>
<dbReference type="Pfam" id="PF13635">
    <property type="entry name" value="DUF4143"/>
    <property type="match status" value="1"/>
</dbReference>
<comment type="caution">
    <text evidence="3">The sequence shown here is derived from an EMBL/GenBank/DDBJ whole genome shotgun (WGS) entry which is preliminary data.</text>
</comment>
<evidence type="ECO:0000313" key="3">
    <source>
        <dbReference type="EMBL" id="MBM6674860.1"/>
    </source>
</evidence>
<reference evidence="3" key="2">
    <citation type="journal article" date="2021" name="Sci. Rep.">
        <title>The distribution of antibiotic resistance genes in chicken gut microbiota commensals.</title>
        <authorList>
            <person name="Juricova H."/>
            <person name="Matiasovicova J."/>
            <person name="Kubasova T."/>
            <person name="Cejkova D."/>
            <person name="Rychlik I."/>
        </authorList>
    </citation>
    <scope>NUCLEOTIDE SEQUENCE</scope>
    <source>
        <strain evidence="3">An824</strain>
    </source>
</reference>
<dbReference type="InterPro" id="IPR041682">
    <property type="entry name" value="AAA_14"/>
</dbReference>
<feature type="domain" description="DUF4143" evidence="2">
    <location>
        <begin position="214"/>
        <end position="370"/>
    </location>
</feature>
<dbReference type="SUPFAM" id="SSF52540">
    <property type="entry name" value="P-loop containing nucleoside triphosphate hydrolases"/>
    <property type="match status" value="1"/>
</dbReference>
<evidence type="ECO:0000313" key="4">
    <source>
        <dbReference type="Proteomes" id="UP000706891"/>
    </source>
</evidence>
<keyword evidence="4" id="KW-1185">Reference proteome</keyword>
<reference evidence="3" key="1">
    <citation type="submission" date="2020-08" db="EMBL/GenBank/DDBJ databases">
        <authorList>
            <person name="Cejkova D."/>
            <person name="Kubasova T."/>
            <person name="Jahodarova E."/>
            <person name="Rychlik I."/>
        </authorList>
    </citation>
    <scope>NUCLEOTIDE SEQUENCE</scope>
    <source>
        <strain evidence="3">An824</strain>
    </source>
</reference>
<keyword evidence="3" id="KW-0547">Nucleotide-binding</keyword>
<evidence type="ECO:0000259" key="2">
    <source>
        <dbReference type="Pfam" id="PF13635"/>
    </source>
</evidence>
<dbReference type="GO" id="GO:0005524">
    <property type="term" value="F:ATP binding"/>
    <property type="evidence" value="ECO:0007669"/>
    <property type="project" value="UniProtKB-KW"/>
</dbReference>
<protein>
    <submittedName>
        <fullName evidence="3">ATP-binding protein</fullName>
    </submittedName>
</protein>
<feature type="domain" description="AAA" evidence="1">
    <location>
        <begin position="20"/>
        <end position="166"/>
    </location>
</feature>
<dbReference type="Proteomes" id="UP000706891">
    <property type="component" value="Unassembled WGS sequence"/>
</dbReference>
<dbReference type="InterPro" id="IPR025420">
    <property type="entry name" value="DUF4143"/>
</dbReference>
<evidence type="ECO:0000259" key="1">
    <source>
        <dbReference type="Pfam" id="PF13173"/>
    </source>
</evidence>
<dbReference type="AlphaFoldDB" id="A0A939B8G9"/>
<dbReference type="InterPro" id="IPR027417">
    <property type="entry name" value="P-loop_NTPase"/>
</dbReference>
<gene>
    <name evidence="3" type="ORF">H6A34_13405</name>
</gene>
<dbReference type="PANTHER" id="PTHR33295">
    <property type="entry name" value="ATPASE"/>
    <property type="match status" value="1"/>
</dbReference>
<keyword evidence="3" id="KW-0067">ATP-binding</keyword>
<organism evidence="3 4">
    <name type="scientific">Marseilla massiliensis</name>
    <dbReference type="NCBI Taxonomy" id="1841864"/>
    <lineage>
        <taxon>Bacteria</taxon>
        <taxon>Pseudomonadati</taxon>
        <taxon>Bacteroidota</taxon>
        <taxon>Bacteroidia</taxon>
        <taxon>Bacteroidales</taxon>
        <taxon>Prevotellaceae</taxon>
        <taxon>Marseilla</taxon>
    </lineage>
</organism>
<dbReference type="PANTHER" id="PTHR33295:SF18">
    <property type="entry name" value="AAA+ ATPASE DOMAIN-CONTAINING PROTEIN"/>
    <property type="match status" value="1"/>
</dbReference>